<feature type="domain" description="AAA" evidence="1">
    <location>
        <begin position="18"/>
        <end position="130"/>
    </location>
</feature>
<evidence type="ECO:0000259" key="1">
    <source>
        <dbReference type="Pfam" id="PF13173"/>
    </source>
</evidence>
<gene>
    <name evidence="2" type="ORF">S01H1_72288</name>
</gene>
<proteinExistence type="predicted"/>
<feature type="non-terminal residue" evidence="2">
    <location>
        <position position="146"/>
    </location>
</feature>
<dbReference type="AlphaFoldDB" id="X0YAU2"/>
<sequence>MYLRSEWIQRIEEAFRDRSIVWLKGVRRVGKTVLSRSLPDVEYFDCELPRMRRVFEDPEGFLREVRGKRIVLDEIHRLSNPSEILKIAADHYPDTQILATGSSTLGASSKFRDTLTGRKRTVWLTPMTLADLSAFQRDNLQYRLQR</sequence>
<dbReference type="InterPro" id="IPR027417">
    <property type="entry name" value="P-loop_NTPase"/>
</dbReference>
<dbReference type="SUPFAM" id="SSF52540">
    <property type="entry name" value="P-loop containing nucleoside triphosphate hydrolases"/>
    <property type="match status" value="1"/>
</dbReference>
<dbReference type="PANTHER" id="PTHR43566">
    <property type="entry name" value="CONSERVED PROTEIN"/>
    <property type="match status" value="1"/>
</dbReference>
<dbReference type="PANTHER" id="PTHR43566:SF2">
    <property type="entry name" value="DUF4143 DOMAIN-CONTAINING PROTEIN"/>
    <property type="match status" value="1"/>
</dbReference>
<organism evidence="2">
    <name type="scientific">marine sediment metagenome</name>
    <dbReference type="NCBI Taxonomy" id="412755"/>
    <lineage>
        <taxon>unclassified sequences</taxon>
        <taxon>metagenomes</taxon>
        <taxon>ecological metagenomes</taxon>
    </lineage>
</organism>
<evidence type="ECO:0000313" key="2">
    <source>
        <dbReference type="EMBL" id="GAG33956.1"/>
    </source>
</evidence>
<reference evidence="2" key="1">
    <citation type="journal article" date="2014" name="Front. Microbiol.">
        <title>High frequency of phylogenetically diverse reductive dehalogenase-homologous genes in deep subseafloor sedimentary metagenomes.</title>
        <authorList>
            <person name="Kawai M."/>
            <person name="Futagami T."/>
            <person name="Toyoda A."/>
            <person name="Takaki Y."/>
            <person name="Nishi S."/>
            <person name="Hori S."/>
            <person name="Arai W."/>
            <person name="Tsubouchi T."/>
            <person name="Morono Y."/>
            <person name="Uchiyama I."/>
            <person name="Ito T."/>
            <person name="Fujiyama A."/>
            <person name="Inagaki F."/>
            <person name="Takami H."/>
        </authorList>
    </citation>
    <scope>NUCLEOTIDE SEQUENCE</scope>
    <source>
        <strain evidence="2">Expedition CK06-06</strain>
    </source>
</reference>
<name>X0YAU2_9ZZZZ</name>
<dbReference type="Pfam" id="PF13173">
    <property type="entry name" value="AAA_14"/>
    <property type="match status" value="1"/>
</dbReference>
<dbReference type="Gene3D" id="3.40.50.300">
    <property type="entry name" value="P-loop containing nucleotide triphosphate hydrolases"/>
    <property type="match status" value="1"/>
</dbReference>
<dbReference type="InterPro" id="IPR041682">
    <property type="entry name" value="AAA_14"/>
</dbReference>
<accession>X0YAU2</accession>
<dbReference type="EMBL" id="BARS01048198">
    <property type="protein sequence ID" value="GAG33956.1"/>
    <property type="molecule type" value="Genomic_DNA"/>
</dbReference>
<comment type="caution">
    <text evidence="2">The sequence shown here is derived from an EMBL/GenBank/DDBJ whole genome shotgun (WGS) entry which is preliminary data.</text>
</comment>
<protein>
    <recommendedName>
        <fullName evidence="1">AAA domain-containing protein</fullName>
    </recommendedName>
</protein>